<name>M2XJB3_DOTSN</name>
<dbReference type="EMBL" id="KB446545">
    <property type="protein sequence ID" value="EME39552.1"/>
    <property type="molecule type" value="Genomic_DNA"/>
</dbReference>
<accession>M2XJB3</accession>
<organism evidence="2 3">
    <name type="scientific">Dothistroma septosporum (strain NZE10 / CBS 128990)</name>
    <name type="common">Red band needle blight fungus</name>
    <name type="synonym">Mycosphaerella pini</name>
    <dbReference type="NCBI Taxonomy" id="675120"/>
    <lineage>
        <taxon>Eukaryota</taxon>
        <taxon>Fungi</taxon>
        <taxon>Dikarya</taxon>
        <taxon>Ascomycota</taxon>
        <taxon>Pezizomycotina</taxon>
        <taxon>Dothideomycetes</taxon>
        <taxon>Dothideomycetidae</taxon>
        <taxon>Mycosphaerellales</taxon>
        <taxon>Mycosphaerellaceae</taxon>
        <taxon>Dothistroma</taxon>
    </lineage>
</organism>
<protein>
    <submittedName>
        <fullName evidence="2">Uncharacterized protein</fullName>
    </submittedName>
</protein>
<gene>
    <name evidence="2" type="ORF">DOTSEDRAFT_56897</name>
</gene>
<dbReference type="AlphaFoldDB" id="M2XJB3"/>
<dbReference type="Proteomes" id="UP000016933">
    <property type="component" value="Unassembled WGS sequence"/>
</dbReference>
<keyword evidence="3" id="KW-1185">Reference proteome</keyword>
<dbReference type="HOGENOM" id="CLU_1272273_0_0_1"/>
<evidence type="ECO:0000256" key="1">
    <source>
        <dbReference type="SAM" id="MobiDB-lite"/>
    </source>
</evidence>
<feature type="region of interest" description="Disordered" evidence="1">
    <location>
        <begin position="139"/>
        <end position="180"/>
    </location>
</feature>
<feature type="compositionally biased region" description="Polar residues" evidence="1">
    <location>
        <begin position="141"/>
        <end position="162"/>
    </location>
</feature>
<reference evidence="3" key="1">
    <citation type="journal article" date="2012" name="PLoS Genet.">
        <title>The genomes of the fungal plant pathogens Cladosporium fulvum and Dothistroma septosporum reveal adaptation to different hosts and lifestyles but also signatures of common ancestry.</title>
        <authorList>
            <person name="de Wit P.J.G.M."/>
            <person name="van der Burgt A."/>
            <person name="Oekmen B."/>
            <person name="Stergiopoulos I."/>
            <person name="Abd-Elsalam K.A."/>
            <person name="Aerts A.L."/>
            <person name="Bahkali A.H."/>
            <person name="Beenen H.G."/>
            <person name="Chettri P."/>
            <person name="Cox M.P."/>
            <person name="Datema E."/>
            <person name="de Vries R.P."/>
            <person name="Dhillon B."/>
            <person name="Ganley A.R."/>
            <person name="Griffiths S.A."/>
            <person name="Guo Y."/>
            <person name="Hamelin R.C."/>
            <person name="Henrissat B."/>
            <person name="Kabir M.S."/>
            <person name="Jashni M.K."/>
            <person name="Kema G."/>
            <person name="Klaubauf S."/>
            <person name="Lapidus A."/>
            <person name="Levasseur A."/>
            <person name="Lindquist E."/>
            <person name="Mehrabi R."/>
            <person name="Ohm R.A."/>
            <person name="Owen T.J."/>
            <person name="Salamov A."/>
            <person name="Schwelm A."/>
            <person name="Schijlen E."/>
            <person name="Sun H."/>
            <person name="van den Burg H.A."/>
            <person name="van Ham R.C.H.J."/>
            <person name="Zhang S."/>
            <person name="Goodwin S.B."/>
            <person name="Grigoriev I.V."/>
            <person name="Collemare J."/>
            <person name="Bradshaw R.E."/>
        </authorList>
    </citation>
    <scope>NUCLEOTIDE SEQUENCE [LARGE SCALE GENOMIC DNA]</scope>
    <source>
        <strain evidence="3">NZE10 / CBS 128990</strain>
    </source>
</reference>
<sequence>MRSRCDYHDTDAMPGFIKSDSWTMFTHSRNSSENARLISNAFANAAGNSTRRDCLSASVTSARVSDVDYPEAPSVELVSRQVGCNLGSCPPMPDRRVYSQAGMAVAANNMIDVQSTFFVPFIYEAATDSVPNSIGEAALQTEGSPTKSPSTQLVGPSATQTTLEKRSAPGSPLASSSINKKAGTHFSKTFDGHDICHLVGRQRKMIRIDSRDRARHH</sequence>
<evidence type="ECO:0000313" key="2">
    <source>
        <dbReference type="EMBL" id="EME39552.1"/>
    </source>
</evidence>
<evidence type="ECO:0000313" key="3">
    <source>
        <dbReference type="Proteomes" id="UP000016933"/>
    </source>
</evidence>
<proteinExistence type="predicted"/>
<reference evidence="2 3" key="2">
    <citation type="journal article" date="2012" name="PLoS Pathog.">
        <title>Diverse lifestyles and strategies of plant pathogenesis encoded in the genomes of eighteen Dothideomycetes fungi.</title>
        <authorList>
            <person name="Ohm R.A."/>
            <person name="Feau N."/>
            <person name="Henrissat B."/>
            <person name="Schoch C.L."/>
            <person name="Horwitz B.A."/>
            <person name="Barry K.W."/>
            <person name="Condon B.J."/>
            <person name="Copeland A.C."/>
            <person name="Dhillon B."/>
            <person name="Glaser F."/>
            <person name="Hesse C.N."/>
            <person name="Kosti I."/>
            <person name="LaButti K."/>
            <person name="Lindquist E.A."/>
            <person name="Lucas S."/>
            <person name="Salamov A.A."/>
            <person name="Bradshaw R.E."/>
            <person name="Ciuffetti L."/>
            <person name="Hamelin R.C."/>
            <person name="Kema G.H.J."/>
            <person name="Lawrence C."/>
            <person name="Scott J.A."/>
            <person name="Spatafora J.W."/>
            <person name="Turgeon B.G."/>
            <person name="de Wit P.J.G.M."/>
            <person name="Zhong S."/>
            <person name="Goodwin S.B."/>
            <person name="Grigoriev I.V."/>
        </authorList>
    </citation>
    <scope>NUCLEOTIDE SEQUENCE [LARGE SCALE GENOMIC DNA]</scope>
    <source>
        <strain evidence="3">NZE10 / CBS 128990</strain>
    </source>
</reference>